<accession>A0A0J1D0D9</accession>
<evidence type="ECO:0000313" key="3">
    <source>
        <dbReference type="Proteomes" id="UP000035963"/>
    </source>
</evidence>
<keyword evidence="3" id="KW-1185">Reference proteome</keyword>
<dbReference type="OrthoDB" id="9791723at2"/>
<dbReference type="InterPro" id="IPR053714">
    <property type="entry name" value="Iso_Racemase_Enz_sf"/>
</dbReference>
<dbReference type="EMBL" id="AEJF01000075">
    <property type="protein sequence ID" value="KLU26224.1"/>
    <property type="molecule type" value="Genomic_DNA"/>
</dbReference>
<dbReference type="PANTHER" id="PTHR28047:SF5">
    <property type="entry name" value="PROTEIN DCG1"/>
    <property type="match status" value="1"/>
</dbReference>
<name>A0A0J1D0D9_9BURK</name>
<dbReference type="PATRIC" id="fig|908627.4.peg.2336"/>
<dbReference type="Gene3D" id="3.40.50.12500">
    <property type="match status" value="1"/>
</dbReference>
<organism evidence="2 3">
    <name type="scientific">Caballeronia mineralivorans PML1(12)</name>
    <dbReference type="NCBI Taxonomy" id="908627"/>
    <lineage>
        <taxon>Bacteria</taxon>
        <taxon>Pseudomonadati</taxon>
        <taxon>Pseudomonadota</taxon>
        <taxon>Betaproteobacteria</taxon>
        <taxon>Burkholderiales</taxon>
        <taxon>Burkholderiaceae</taxon>
        <taxon>Caballeronia</taxon>
    </lineage>
</organism>
<evidence type="ECO:0000256" key="1">
    <source>
        <dbReference type="ARBA" id="ARBA00038414"/>
    </source>
</evidence>
<dbReference type="Proteomes" id="UP000035963">
    <property type="component" value="Unassembled WGS sequence"/>
</dbReference>
<evidence type="ECO:0000313" key="2">
    <source>
        <dbReference type="EMBL" id="KLU26224.1"/>
    </source>
</evidence>
<evidence type="ECO:0008006" key="4">
    <source>
        <dbReference type="Google" id="ProtNLM"/>
    </source>
</evidence>
<protein>
    <recommendedName>
        <fullName evidence="4">Asp/Glu racemase</fullName>
    </recommendedName>
</protein>
<reference evidence="2 3" key="1">
    <citation type="journal article" date="2015" name="Genome Announc.">
        <title>Draft Genome Sequence of Burkholderia sp. Strain PML1(12), an Ectomycorrhizosphere-Inhabiting Bacterium with Effective Mineral-Weathering Ability.</title>
        <authorList>
            <person name="Uroz S."/>
            <person name="Oger P."/>
        </authorList>
    </citation>
    <scope>NUCLEOTIDE SEQUENCE [LARGE SCALE GENOMIC DNA]</scope>
    <source>
        <strain evidence="3">PML1(12)</strain>
    </source>
</reference>
<proteinExistence type="inferred from homology"/>
<dbReference type="InterPro" id="IPR015942">
    <property type="entry name" value="Asp/Glu/hydantoin_racemase"/>
</dbReference>
<comment type="similarity">
    <text evidence="1">Belongs to the HyuE racemase family.</text>
</comment>
<dbReference type="InterPro" id="IPR052186">
    <property type="entry name" value="Hydantoin_racemase-like"/>
</dbReference>
<comment type="caution">
    <text evidence="2">The sequence shown here is derived from an EMBL/GenBank/DDBJ whole genome shotgun (WGS) entry which is preliminary data.</text>
</comment>
<dbReference type="PANTHER" id="PTHR28047">
    <property type="entry name" value="PROTEIN DCG1"/>
    <property type="match status" value="1"/>
</dbReference>
<dbReference type="AlphaFoldDB" id="A0A0J1D0D9"/>
<sequence length="232" mass="24291">MIQPIHVINPNSLADVTRRIDRTIQPGAPAGGPALRCVTLETAPPGIVSQRDADAAATLVADYVERNDASASAFVIACYSDPGLFAAREVTTKPVIGIGQAGLSAALQLGERIGVIAVSSRGIPRHLRYYRTLALDRRISAELAIDLPVADSGDENLALQRLIETAKSLRDDTGADVIVLGCAGMAELRSRVEAAVGVPVVDPCTAALAFAIARVKDHAEATRHQLSQGASL</sequence>
<dbReference type="Pfam" id="PF01177">
    <property type="entry name" value="Asp_Glu_race"/>
    <property type="match status" value="1"/>
</dbReference>
<gene>
    <name evidence="2" type="ORF">EOS_10535</name>
</gene>
<dbReference type="RefSeq" id="WP_047846570.1">
    <property type="nucleotide sequence ID" value="NZ_AEJF01000075.1"/>
</dbReference>
<dbReference type="GO" id="GO:0047661">
    <property type="term" value="F:amino-acid racemase activity"/>
    <property type="evidence" value="ECO:0007669"/>
    <property type="project" value="InterPro"/>
</dbReference>